<dbReference type="Proteomes" id="UP000000599">
    <property type="component" value="Chromosome F"/>
</dbReference>
<accession>Q6BM69</accession>
<dbReference type="FunCoup" id="Q6BM69">
    <property type="interactions" value="186"/>
</dbReference>
<dbReference type="GeneID" id="2903505"/>
<dbReference type="SUPFAM" id="SSF50729">
    <property type="entry name" value="PH domain-like"/>
    <property type="match status" value="1"/>
</dbReference>
<feature type="compositionally biased region" description="Basic and acidic residues" evidence="3">
    <location>
        <begin position="262"/>
        <end position="273"/>
    </location>
</feature>
<dbReference type="GO" id="GO:0005634">
    <property type="term" value="C:nucleus"/>
    <property type="evidence" value="ECO:0007669"/>
    <property type="project" value="UniProtKB-SubCell"/>
</dbReference>
<dbReference type="EMBL" id="CR382138">
    <property type="protein sequence ID" value="CAG89042.1"/>
    <property type="molecule type" value="Genomic_DNA"/>
</dbReference>
<dbReference type="eggNOG" id="KOG0864">
    <property type="taxonomic scope" value="Eukaryota"/>
</dbReference>
<feature type="compositionally biased region" description="Basic and acidic residues" evidence="3">
    <location>
        <begin position="1"/>
        <end position="26"/>
    </location>
</feature>
<protein>
    <submittedName>
        <fullName evidence="5">DEHA2F07876p</fullName>
    </submittedName>
</protein>
<dbReference type="Gene3D" id="2.30.29.30">
    <property type="entry name" value="Pleckstrin-homology domain (PH domain)/Phosphotyrosine-binding domain (PTB)"/>
    <property type="match status" value="1"/>
</dbReference>
<dbReference type="InterPro" id="IPR000156">
    <property type="entry name" value="Ran_bind_dom"/>
</dbReference>
<name>Q6BM69_DEBHA</name>
<dbReference type="PANTHER" id="PTHR23138:SF142">
    <property type="entry name" value="RAN-BINDING PROTEIN 3B-RELATED"/>
    <property type="match status" value="1"/>
</dbReference>
<evidence type="ECO:0000256" key="1">
    <source>
        <dbReference type="ARBA" id="ARBA00004123"/>
    </source>
</evidence>
<feature type="compositionally biased region" description="Polar residues" evidence="3">
    <location>
        <begin position="213"/>
        <end position="224"/>
    </location>
</feature>
<dbReference type="InterPro" id="IPR011993">
    <property type="entry name" value="PH-like_dom_sf"/>
</dbReference>
<reference evidence="5 6" key="1">
    <citation type="journal article" date="2004" name="Nature">
        <title>Genome evolution in yeasts.</title>
        <authorList>
            <consortium name="Genolevures"/>
            <person name="Dujon B."/>
            <person name="Sherman D."/>
            <person name="Fischer G."/>
            <person name="Durrens P."/>
            <person name="Casaregola S."/>
            <person name="Lafontaine I."/>
            <person name="de Montigny J."/>
            <person name="Marck C."/>
            <person name="Neuveglise C."/>
            <person name="Talla E."/>
            <person name="Goffard N."/>
            <person name="Frangeul L."/>
            <person name="Aigle M."/>
            <person name="Anthouard V."/>
            <person name="Babour A."/>
            <person name="Barbe V."/>
            <person name="Barnay S."/>
            <person name="Blanchin S."/>
            <person name="Beckerich J.M."/>
            <person name="Beyne E."/>
            <person name="Bleykasten C."/>
            <person name="Boisrame A."/>
            <person name="Boyer J."/>
            <person name="Cattolico L."/>
            <person name="Confanioleri F."/>
            <person name="de Daruvar A."/>
            <person name="Despons L."/>
            <person name="Fabre E."/>
            <person name="Fairhead C."/>
            <person name="Ferry-Dumazet H."/>
            <person name="Groppi A."/>
            <person name="Hantraye F."/>
            <person name="Hennequin C."/>
            <person name="Jauniaux N."/>
            <person name="Joyet P."/>
            <person name="Kachouri R."/>
            <person name="Kerrest A."/>
            <person name="Koszul R."/>
            <person name="Lemaire M."/>
            <person name="Lesur I."/>
            <person name="Ma L."/>
            <person name="Muller H."/>
            <person name="Nicaud J.M."/>
            <person name="Nikolski M."/>
            <person name="Oztas S."/>
            <person name="Ozier-Kalogeropoulos O."/>
            <person name="Pellenz S."/>
            <person name="Potier S."/>
            <person name="Richard G.F."/>
            <person name="Straub M.L."/>
            <person name="Suleau A."/>
            <person name="Swennene D."/>
            <person name="Tekaia F."/>
            <person name="Wesolowski-Louvel M."/>
            <person name="Westhof E."/>
            <person name="Wirth B."/>
            <person name="Zeniou-Meyer M."/>
            <person name="Zivanovic I."/>
            <person name="Bolotin-Fukuhara M."/>
            <person name="Thierry A."/>
            <person name="Bouchier C."/>
            <person name="Caudron B."/>
            <person name="Scarpelli C."/>
            <person name="Gaillardin C."/>
            <person name="Weissenbach J."/>
            <person name="Wincker P."/>
            <person name="Souciet J.L."/>
        </authorList>
    </citation>
    <scope>NUCLEOTIDE SEQUENCE [LARGE SCALE GENOMIC DNA]</scope>
    <source>
        <strain evidence="6">ATCC 36239 / CBS 767 / BCRC 21394 / JCM 1990 / NBRC 0083 / IGC 2968</strain>
    </source>
</reference>
<organism evidence="5 6">
    <name type="scientific">Debaryomyces hansenii (strain ATCC 36239 / CBS 767 / BCRC 21394 / JCM 1990 / NBRC 0083 / IGC 2968)</name>
    <name type="common">Yeast</name>
    <name type="synonym">Torulaspora hansenii</name>
    <dbReference type="NCBI Taxonomy" id="284592"/>
    <lineage>
        <taxon>Eukaryota</taxon>
        <taxon>Fungi</taxon>
        <taxon>Dikarya</taxon>
        <taxon>Ascomycota</taxon>
        <taxon>Saccharomycotina</taxon>
        <taxon>Pichiomycetes</taxon>
        <taxon>Debaryomycetaceae</taxon>
        <taxon>Debaryomyces</taxon>
    </lineage>
</organism>
<dbReference type="AlphaFoldDB" id="Q6BM69"/>
<feature type="compositionally biased region" description="Polar residues" evidence="3">
    <location>
        <begin position="72"/>
        <end position="83"/>
    </location>
</feature>
<dbReference type="SMART" id="SM00160">
    <property type="entry name" value="RanBD"/>
    <property type="match status" value="1"/>
</dbReference>
<feature type="compositionally biased region" description="Basic and acidic residues" evidence="3">
    <location>
        <begin position="124"/>
        <end position="140"/>
    </location>
</feature>
<dbReference type="Pfam" id="PF00638">
    <property type="entry name" value="Ran_BP1"/>
    <property type="match status" value="1"/>
</dbReference>
<comment type="subcellular location">
    <subcellularLocation>
        <location evidence="1">Nucleus</location>
    </subcellularLocation>
</comment>
<dbReference type="InterPro" id="IPR045255">
    <property type="entry name" value="RanBP1-like"/>
</dbReference>
<dbReference type="OrthoDB" id="411251at2759"/>
<evidence type="ECO:0000256" key="2">
    <source>
        <dbReference type="ARBA" id="ARBA00023242"/>
    </source>
</evidence>
<feature type="region of interest" description="Disordered" evidence="3">
    <location>
        <begin position="1"/>
        <end position="30"/>
    </location>
</feature>
<feature type="compositionally biased region" description="Polar residues" evidence="3">
    <location>
        <begin position="429"/>
        <end position="442"/>
    </location>
</feature>
<dbReference type="STRING" id="284592.Q6BM69"/>
<dbReference type="PANTHER" id="PTHR23138">
    <property type="entry name" value="RAN BINDING PROTEIN"/>
    <property type="match status" value="1"/>
</dbReference>
<feature type="region of interest" description="Disordered" evidence="3">
    <location>
        <begin position="213"/>
        <end position="235"/>
    </location>
</feature>
<proteinExistence type="predicted"/>
<evidence type="ECO:0000313" key="6">
    <source>
        <dbReference type="Proteomes" id="UP000000599"/>
    </source>
</evidence>
<feature type="region of interest" description="Disordered" evidence="3">
    <location>
        <begin position="62"/>
        <end position="182"/>
    </location>
</feature>
<dbReference type="GO" id="GO:0006607">
    <property type="term" value="P:NLS-bearing protein import into nucleus"/>
    <property type="evidence" value="ECO:0007669"/>
    <property type="project" value="TreeGrafter"/>
</dbReference>
<dbReference type="PROSITE" id="PS50196">
    <property type="entry name" value="RANBD1"/>
    <property type="match status" value="1"/>
</dbReference>
<evidence type="ECO:0000256" key="3">
    <source>
        <dbReference type="SAM" id="MobiDB-lite"/>
    </source>
</evidence>
<dbReference type="KEGG" id="dha:DEHA2F07876g"/>
<feature type="compositionally biased region" description="Polar residues" evidence="3">
    <location>
        <begin position="276"/>
        <end position="290"/>
    </location>
</feature>
<sequence length="457" mass="50187">MSNDTSNKRKLEEEDLSDNKKVRQESPDSVVDDLNYLKESIKQEIFKTFEDRFNRLENEIIQLKSTSKDDSGTLSERTANEGSVDTPPDEASLKVSSGVPKLHPLNPTVGELPKSNSNPFNEIKGFKSMESNEKSTDPKPSKHTFGGSSFKINTPMNSFVSNANPADTPTAPNTAQSSPQHVFGATSSFGSASAFDVAKSKKNVFEALPSKTTNEISKSPSAEISKSNSSSVTSSFGSGTFGGNTKFNNAFQNSLKKKSFLDDKANKDGKTEETADTGNTAKEKTPTTQQYKQVDLTPVGEIRTGEENEKSHFTSTAKIFELNLTKISDGWKERGLGRLHLNQSLDDPQKVRLVMRSQGLLRVVLNMKVTSDTKLIKGLEASLSPGKFVRWNSINDQGAPVQYLLKFPNQTIRDELIEKVENLKETFETESMSKGTESSSGVESKETKPNATGVKWL</sequence>
<feature type="compositionally biased region" description="Polar residues" evidence="3">
    <location>
        <begin position="146"/>
        <end position="180"/>
    </location>
</feature>
<feature type="region of interest" description="Disordered" evidence="3">
    <location>
        <begin position="427"/>
        <end position="457"/>
    </location>
</feature>
<feature type="compositionally biased region" description="Low complexity" evidence="3">
    <location>
        <begin position="225"/>
        <end position="235"/>
    </location>
</feature>
<evidence type="ECO:0000259" key="4">
    <source>
        <dbReference type="PROSITE" id="PS50196"/>
    </source>
</evidence>
<feature type="domain" description="RanBD1" evidence="4">
    <location>
        <begin position="290"/>
        <end position="429"/>
    </location>
</feature>
<dbReference type="InParanoid" id="Q6BM69"/>
<dbReference type="RefSeq" id="XP_460702.1">
    <property type="nucleotide sequence ID" value="XM_460702.1"/>
</dbReference>
<keyword evidence="2" id="KW-0539">Nucleus</keyword>
<dbReference type="HOGENOM" id="CLU_058492_0_0_1"/>
<keyword evidence="6" id="KW-1185">Reference proteome</keyword>
<evidence type="ECO:0000313" key="5">
    <source>
        <dbReference type="EMBL" id="CAG89042.1"/>
    </source>
</evidence>
<gene>
    <name evidence="5" type="ordered locus">DEHA2F07876g</name>
</gene>
<feature type="region of interest" description="Disordered" evidence="3">
    <location>
        <begin position="262"/>
        <end position="290"/>
    </location>
</feature>